<dbReference type="InterPro" id="IPR036273">
    <property type="entry name" value="CRAL/TRIO_N_dom_sf"/>
</dbReference>
<protein>
    <submittedName>
        <fullName evidence="1">Uncharacterized protein</fullName>
    </submittedName>
</protein>
<evidence type="ECO:0000313" key="2">
    <source>
        <dbReference type="Proteomes" id="UP001148838"/>
    </source>
</evidence>
<dbReference type="SUPFAM" id="SSF52087">
    <property type="entry name" value="CRAL/TRIO domain"/>
    <property type="match status" value="1"/>
</dbReference>
<sequence length="193" mass="22498">MSIEVLPPPSNETLKQIWSYFNLNEQSVKEAVDSLKKWLEMQPHLPNTCEDDALAMWLIRCKNSVERTKESIDMYYTMRTLAPEYLTDRDTRSEWFQKITSLVYCIPMPELTENLDRVIPVGLLDPDATFFNLDLALKALIMHLDVRLHEDYHLSNIGIIDMKNYTLSHVTKITVSQLKKCFVVLFVSGLCFY</sequence>
<accession>A0ABQ8RY65</accession>
<reference evidence="1 2" key="1">
    <citation type="journal article" date="2022" name="Allergy">
        <title>Genome assembly and annotation of Periplaneta americana reveal a comprehensive cockroach allergen profile.</title>
        <authorList>
            <person name="Wang L."/>
            <person name="Xiong Q."/>
            <person name="Saelim N."/>
            <person name="Wang L."/>
            <person name="Nong W."/>
            <person name="Wan A.T."/>
            <person name="Shi M."/>
            <person name="Liu X."/>
            <person name="Cao Q."/>
            <person name="Hui J.H.L."/>
            <person name="Sookrung N."/>
            <person name="Leung T.F."/>
            <person name="Tungtrongchitr A."/>
            <person name="Tsui S.K.W."/>
        </authorList>
    </citation>
    <scope>NUCLEOTIDE SEQUENCE [LARGE SCALE GENOMIC DNA]</scope>
    <source>
        <strain evidence="1">PWHHKU_190912</strain>
    </source>
</reference>
<name>A0ABQ8RY65_PERAM</name>
<dbReference type="EMBL" id="JAJSOF020000039">
    <property type="protein sequence ID" value="KAJ4426589.1"/>
    <property type="molecule type" value="Genomic_DNA"/>
</dbReference>
<dbReference type="PANTHER" id="PTHR10174:SF222">
    <property type="entry name" value="GH10083P-RELATED"/>
    <property type="match status" value="1"/>
</dbReference>
<dbReference type="SUPFAM" id="SSF46938">
    <property type="entry name" value="CRAL/TRIO N-terminal domain"/>
    <property type="match status" value="1"/>
</dbReference>
<dbReference type="PANTHER" id="PTHR10174">
    <property type="entry name" value="ALPHA-TOCOPHEROL TRANSFER PROTEIN-RELATED"/>
    <property type="match status" value="1"/>
</dbReference>
<dbReference type="Gene3D" id="1.10.8.20">
    <property type="entry name" value="N-terminal domain of phosphatidylinositol transfer protein sec14p"/>
    <property type="match status" value="1"/>
</dbReference>
<gene>
    <name evidence="1" type="ORF">ANN_26387</name>
</gene>
<proteinExistence type="predicted"/>
<evidence type="ECO:0000313" key="1">
    <source>
        <dbReference type="EMBL" id="KAJ4426589.1"/>
    </source>
</evidence>
<dbReference type="InterPro" id="IPR036865">
    <property type="entry name" value="CRAL-TRIO_dom_sf"/>
</dbReference>
<keyword evidence="2" id="KW-1185">Reference proteome</keyword>
<dbReference type="Proteomes" id="UP001148838">
    <property type="component" value="Unassembled WGS sequence"/>
</dbReference>
<comment type="caution">
    <text evidence="1">The sequence shown here is derived from an EMBL/GenBank/DDBJ whole genome shotgun (WGS) entry which is preliminary data.</text>
</comment>
<organism evidence="1 2">
    <name type="scientific">Periplaneta americana</name>
    <name type="common">American cockroach</name>
    <name type="synonym">Blatta americana</name>
    <dbReference type="NCBI Taxonomy" id="6978"/>
    <lineage>
        <taxon>Eukaryota</taxon>
        <taxon>Metazoa</taxon>
        <taxon>Ecdysozoa</taxon>
        <taxon>Arthropoda</taxon>
        <taxon>Hexapoda</taxon>
        <taxon>Insecta</taxon>
        <taxon>Pterygota</taxon>
        <taxon>Neoptera</taxon>
        <taxon>Polyneoptera</taxon>
        <taxon>Dictyoptera</taxon>
        <taxon>Blattodea</taxon>
        <taxon>Blattoidea</taxon>
        <taxon>Blattidae</taxon>
        <taxon>Blattinae</taxon>
        <taxon>Periplaneta</taxon>
    </lineage>
</organism>
<dbReference type="Gene3D" id="3.40.525.10">
    <property type="entry name" value="CRAL-TRIO lipid binding domain"/>
    <property type="match status" value="1"/>
</dbReference>